<protein>
    <submittedName>
        <fullName evidence="1">Uncharacterized protein</fullName>
    </submittedName>
</protein>
<reference evidence="1 2" key="1">
    <citation type="submission" date="2015-06" db="EMBL/GenBank/DDBJ databases">
        <authorList>
            <person name="Wibberg Daniel"/>
        </authorList>
    </citation>
    <scope>NUCLEOTIDE SEQUENCE [LARGE SCALE GENOMIC DNA]</scope>
    <source>
        <strain evidence="1 2">T3/55T</strain>
    </source>
</reference>
<dbReference type="RefSeq" id="WP_103202593.1">
    <property type="nucleotide sequence ID" value="NZ_CVTD020000015.1"/>
</dbReference>
<dbReference type="EMBL" id="CVTD020000015">
    <property type="protein sequence ID" value="CRZ34484.1"/>
    <property type="molecule type" value="Genomic_DNA"/>
</dbReference>
<keyword evidence="2" id="KW-1185">Reference proteome</keyword>
<evidence type="ECO:0000313" key="1">
    <source>
        <dbReference type="EMBL" id="CRZ34484.1"/>
    </source>
</evidence>
<name>A0A0H5SG88_HERHM</name>
<organism evidence="1 2">
    <name type="scientific">Herbinix hemicellulosilytica</name>
    <dbReference type="NCBI Taxonomy" id="1564487"/>
    <lineage>
        <taxon>Bacteria</taxon>
        <taxon>Bacillati</taxon>
        <taxon>Bacillota</taxon>
        <taxon>Clostridia</taxon>
        <taxon>Lachnospirales</taxon>
        <taxon>Lachnospiraceae</taxon>
        <taxon>Herbinix</taxon>
    </lineage>
</organism>
<sequence length="72" mass="8460">MGEKIKNLQEIKIGDCNLIIELNKATFKNGPRYIHIQNNRIRYNFSETEFIEFAALINKAVNKMKSMKNIEE</sequence>
<accession>A0A0H5SG88</accession>
<dbReference type="AlphaFoldDB" id="A0A0H5SG88"/>
<evidence type="ECO:0000313" key="2">
    <source>
        <dbReference type="Proteomes" id="UP000236497"/>
    </source>
</evidence>
<proteinExistence type="predicted"/>
<dbReference type="Proteomes" id="UP000236497">
    <property type="component" value="Unassembled WGS sequence"/>
</dbReference>
<gene>
    <name evidence="1" type="ORF">HHT355_1282</name>
</gene>